<reference evidence="4 5" key="1">
    <citation type="submission" date="2015-04" db="EMBL/GenBank/DDBJ databases">
        <authorList>
            <person name="Heijne W.H."/>
            <person name="Fedorova N.D."/>
            <person name="Nierman W.C."/>
            <person name="Vollebregt A.W."/>
            <person name="Zhao Z."/>
            <person name="Wu L."/>
            <person name="Kumar M."/>
            <person name="Stam H."/>
            <person name="van den Berg M.A."/>
            <person name="Pel H.J."/>
        </authorList>
    </citation>
    <scope>NUCLEOTIDE SEQUENCE [LARGE SCALE GENOMIC DNA]</scope>
    <source>
        <strain evidence="4 5">CBS 393.64</strain>
    </source>
</reference>
<dbReference type="RefSeq" id="XP_013330319.1">
    <property type="nucleotide sequence ID" value="XM_013474865.1"/>
</dbReference>
<dbReference type="STRING" id="1408163.A0A0F4YZL1"/>
<evidence type="ECO:0000313" key="4">
    <source>
        <dbReference type="EMBL" id="KKA23707.1"/>
    </source>
</evidence>
<dbReference type="Pfam" id="PF05971">
    <property type="entry name" value="Methyltransf_10"/>
    <property type="match status" value="2"/>
</dbReference>
<evidence type="ECO:0000256" key="1">
    <source>
        <dbReference type="ARBA" id="ARBA00022603"/>
    </source>
</evidence>
<dbReference type="Gene3D" id="3.40.50.150">
    <property type="entry name" value="Vaccinia Virus protein VP39"/>
    <property type="match status" value="1"/>
</dbReference>
<name>A0A0F4YZL1_RASE3</name>
<sequence>MKSARNIYKDEVDFKALALQSPEFAKHLKPNNQLDFSNPDSVRQLTKSLLARDFNLKVDLPDDRLCPPVPNRLNYILWLQDLIDTTGDDYRDDYDPDREVVGLDMYDFRLLACSTRSLTCVEEPGAVAFTRSLAALSVRDGNSSLRIDEKNLEWARRNVSQNGLESRINIVKTEQSGPLIPLTQLGLERVWKTGLPVRSAVLKPHAGWLVVGWVTTSESQLLDGEGEFDITPVVFQDIQCISLTETGLDFTMCNPPFYESKDEMVASAQAKERPPFSACTGAEVEMVTPGGEIAFVSQMIEESLQLRDKVKWYTTMFGKLSSVSIIVENLIDLGCRNYAVTEFVQGTKTRRWAVAWSWRDLRPITSVARGITGFPKHLLPFPPEFTFQASKKRIDAVGQKIDAEMRSLPLLQWDWRPGLAASGIGFAMENVWSRQARRKRQKEQAQADPTAAAAAAQKMEVEVDEKKAALGFKIQLKQDRAVEEGPTVVVRWLKGTDSVLFESFCGMLKRKVEER</sequence>
<dbReference type="InterPro" id="IPR029063">
    <property type="entry name" value="SAM-dependent_MTases_sf"/>
</dbReference>
<dbReference type="SUPFAM" id="SSF53335">
    <property type="entry name" value="S-adenosyl-L-methionine-dependent methyltransferases"/>
    <property type="match status" value="1"/>
</dbReference>
<dbReference type="PANTHER" id="PTHR13393:SF0">
    <property type="entry name" value="RNA N6-ADENOSINE-METHYLTRANSFERASE METTL16"/>
    <property type="match status" value="1"/>
</dbReference>
<keyword evidence="2" id="KW-0808">Transferase</keyword>
<evidence type="ECO:0000313" key="5">
    <source>
        <dbReference type="Proteomes" id="UP000053958"/>
    </source>
</evidence>
<dbReference type="PANTHER" id="PTHR13393">
    <property type="entry name" value="SAM-DEPENDENT METHYLTRANSFERASE"/>
    <property type="match status" value="1"/>
</dbReference>
<feature type="binding site" evidence="3">
    <location>
        <position position="72"/>
    </location>
    <ligand>
        <name>S-adenosyl-L-methionine</name>
        <dbReference type="ChEBI" id="CHEBI:59789"/>
    </ligand>
</feature>
<accession>A0A0F4YZL1</accession>
<proteinExistence type="predicted"/>
<dbReference type="AlphaFoldDB" id="A0A0F4YZL1"/>
<dbReference type="OrthoDB" id="514248at2759"/>
<keyword evidence="5" id="KW-1185">Reference proteome</keyword>
<organism evidence="4 5">
    <name type="scientific">Rasamsonia emersonii (strain ATCC 16479 / CBS 393.64 / IMI 116815)</name>
    <dbReference type="NCBI Taxonomy" id="1408163"/>
    <lineage>
        <taxon>Eukaryota</taxon>
        <taxon>Fungi</taxon>
        <taxon>Dikarya</taxon>
        <taxon>Ascomycota</taxon>
        <taxon>Pezizomycotina</taxon>
        <taxon>Eurotiomycetes</taxon>
        <taxon>Eurotiomycetidae</taxon>
        <taxon>Eurotiales</taxon>
        <taxon>Trichocomaceae</taxon>
        <taxon>Rasamsonia</taxon>
    </lineage>
</organism>
<dbReference type="GO" id="GO:0005634">
    <property type="term" value="C:nucleus"/>
    <property type="evidence" value="ECO:0007669"/>
    <property type="project" value="TreeGrafter"/>
</dbReference>
<dbReference type="InterPro" id="IPR010286">
    <property type="entry name" value="METTL16/RlmF"/>
</dbReference>
<comment type="caution">
    <text evidence="4">The sequence shown here is derived from an EMBL/GenBank/DDBJ whole genome shotgun (WGS) entry which is preliminary data.</text>
</comment>
<feature type="binding site" evidence="3">
    <location>
        <position position="254"/>
    </location>
    <ligand>
        <name>S-adenosyl-L-methionine</name>
        <dbReference type="ChEBI" id="CHEBI:59789"/>
    </ligand>
</feature>
<dbReference type="EMBL" id="LASV01000088">
    <property type="protein sequence ID" value="KKA23707.1"/>
    <property type="molecule type" value="Genomic_DNA"/>
</dbReference>
<dbReference type="GO" id="GO:0070475">
    <property type="term" value="P:rRNA base methylation"/>
    <property type="evidence" value="ECO:0007669"/>
    <property type="project" value="TreeGrafter"/>
</dbReference>
<keyword evidence="3" id="KW-0949">S-adenosyl-L-methionine</keyword>
<keyword evidence="1" id="KW-0489">Methyltransferase</keyword>
<dbReference type="FunFam" id="3.40.50.150:FF:000813">
    <property type="match status" value="1"/>
</dbReference>
<evidence type="ECO:0000256" key="3">
    <source>
        <dbReference type="PIRSR" id="PIRSR037350-1"/>
    </source>
</evidence>
<dbReference type="GO" id="GO:0008168">
    <property type="term" value="F:methyltransferase activity"/>
    <property type="evidence" value="ECO:0007669"/>
    <property type="project" value="UniProtKB-UniRule"/>
</dbReference>
<protein>
    <submittedName>
        <fullName evidence="4">DUF890 domain protein</fullName>
    </submittedName>
</protein>
<evidence type="ECO:0000256" key="2">
    <source>
        <dbReference type="ARBA" id="ARBA00022679"/>
    </source>
</evidence>
<gene>
    <name evidence="4" type="ORF">T310_2247</name>
</gene>
<dbReference type="GeneID" id="25314598"/>
<dbReference type="Proteomes" id="UP000053958">
    <property type="component" value="Unassembled WGS sequence"/>
</dbReference>